<dbReference type="Proteomes" id="UP001174909">
    <property type="component" value="Unassembled WGS sequence"/>
</dbReference>
<dbReference type="CDD" id="cd00995">
    <property type="entry name" value="PBP2_NikA_DppA_OppA_like"/>
    <property type="match status" value="1"/>
</dbReference>
<dbReference type="InterPro" id="IPR039424">
    <property type="entry name" value="SBP_5"/>
</dbReference>
<dbReference type="GO" id="GO:0015833">
    <property type="term" value="P:peptide transport"/>
    <property type="evidence" value="ECO:0007669"/>
    <property type="project" value="TreeGrafter"/>
</dbReference>
<proteinExistence type="predicted"/>
<dbReference type="PIRSF" id="PIRSF002741">
    <property type="entry name" value="MppA"/>
    <property type="match status" value="1"/>
</dbReference>
<evidence type="ECO:0000259" key="1">
    <source>
        <dbReference type="Pfam" id="PF00496"/>
    </source>
</evidence>
<accession>A0AA35TB67</accession>
<dbReference type="InterPro" id="IPR000914">
    <property type="entry name" value="SBP_5_dom"/>
</dbReference>
<feature type="domain" description="Solute-binding protein family 5" evidence="1">
    <location>
        <begin position="71"/>
        <end position="499"/>
    </location>
</feature>
<evidence type="ECO:0000313" key="2">
    <source>
        <dbReference type="EMBL" id="CAI8043731.1"/>
    </source>
</evidence>
<comment type="caution">
    <text evidence="2">The sequence shown here is derived from an EMBL/GenBank/DDBJ whole genome shotgun (WGS) entry which is preliminary data.</text>
</comment>
<dbReference type="Pfam" id="PF00496">
    <property type="entry name" value="SBP_bac_5"/>
    <property type="match status" value="1"/>
</dbReference>
<reference evidence="2" key="1">
    <citation type="submission" date="2023-03" db="EMBL/GenBank/DDBJ databases">
        <authorList>
            <person name="Steffen K."/>
            <person name="Cardenas P."/>
        </authorList>
    </citation>
    <scope>NUCLEOTIDE SEQUENCE</scope>
</reference>
<protein>
    <submittedName>
        <fullName evidence="2">Heme-binding protein A</fullName>
    </submittedName>
</protein>
<keyword evidence="3" id="KW-1185">Reference proteome</keyword>
<sequence>MAKAEPAPTAVPAAAPAEPQVAARAVTRLQYAIGAVANESNRPWAGSRQAYVLYDPILEQAIGIDGKTSQYVPELATKWEANDDLSEWTFWIREGVQFHNDWGELTSKDFLHTSEILTREDSRLGTGRFFTGRTDLVGSDQFFQIIDDYTFTVVFHEGGEPTTTFDAEFIMSNASSEMGPWSVDFWESVGGSGSIYGCAAEDAACQANLEARERNLDEHGMQGTASYQYLELVPAESFIIEKTPGRHWSQDADDVPAEDPDFQEVRIHWVREDASRHAALLAGETHMADLPLDLQKDASNRGMKLIRSQFTANNFFVFFGGMYLGDHPDDVAAFDNTVPWANQEHGILIREAMNKAINREELLEQLYKGIGELMYVGYYHPSHYGWDDSWPERYETKYKYDPERAMELMAEAGYSESNPVRVTVQSYVSPGESEMPQAMEAIANYWQQVGIEVEIEDLDGATVRQRYRGREMQHRVWPNIIIYFPLEYGVTNLLSNLGSGNAYKDNWTNEMASQWRATTDDDQRDRIAREFGNYAFENYVNLPLFWFPHTVAVDPTVVKDWVYPGSTVPRGGHLHNVKAAAK</sequence>
<dbReference type="SUPFAM" id="SSF53850">
    <property type="entry name" value="Periplasmic binding protein-like II"/>
    <property type="match status" value="1"/>
</dbReference>
<organism evidence="2 3">
    <name type="scientific">Geodia barretti</name>
    <name type="common">Barrett's horny sponge</name>
    <dbReference type="NCBI Taxonomy" id="519541"/>
    <lineage>
        <taxon>Eukaryota</taxon>
        <taxon>Metazoa</taxon>
        <taxon>Porifera</taxon>
        <taxon>Demospongiae</taxon>
        <taxon>Heteroscleromorpha</taxon>
        <taxon>Tetractinellida</taxon>
        <taxon>Astrophorina</taxon>
        <taxon>Geodiidae</taxon>
        <taxon>Geodia</taxon>
    </lineage>
</organism>
<evidence type="ECO:0000313" key="3">
    <source>
        <dbReference type="Proteomes" id="UP001174909"/>
    </source>
</evidence>
<dbReference type="GO" id="GO:0043190">
    <property type="term" value="C:ATP-binding cassette (ABC) transporter complex"/>
    <property type="evidence" value="ECO:0007669"/>
    <property type="project" value="InterPro"/>
</dbReference>
<name>A0AA35TB67_GEOBA</name>
<dbReference type="PANTHER" id="PTHR30290">
    <property type="entry name" value="PERIPLASMIC BINDING COMPONENT OF ABC TRANSPORTER"/>
    <property type="match status" value="1"/>
</dbReference>
<dbReference type="EMBL" id="CASHTH010003351">
    <property type="protein sequence ID" value="CAI8043731.1"/>
    <property type="molecule type" value="Genomic_DNA"/>
</dbReference>
<dbReference type="Gene3D" id="3.10.105.10">
    <property type="entry name" value="Dipeptide-binding Protein, Domain 3"/>
    <property type="match status" value="1"/>
</dbReference>
<dbReference type="GO" id="GO:1904680">
    <property type="term" value="F:peptide transmembrane transporter activity"/>
    <property type="evidence" value="ECO:0007669"/>
    <property type="project" value="TreeGrafter"/>
</dbReference>
<dbReference type="AlphaFoldDB" id="A0AA35TB67"/>
<dbReference type="Gene3D" id="3.40.190.10">
    <property type="entry name" value="Periplasmic binding protein-like II"/>
    <property type="match status" value="1"/>
</dbReference>
<gene>
    <name evidence="2" type="ORF">GBAR_LOCUS24260</name>
</gene>
<dbReference type="InterPro" id="IPR030678">
    <property type="entry name" value="Peptide/Ni-bd"/>
</dbReference>